<dbReference type="Gene3D" id="3.30.559.10">
    <property type="entry name" value="Chloramphenicol acetyltransferase-like domain"/>
    <property type="match status" value="2"/>
</dbReference>
<dbReference type="RefSeq" id="XP_046065128.1">
    <property type="nucleotide sequence ID" value="XM_046221596.1"/>
</dbReference>
<dbReference type="GO" id="GO:0031177">
    <property type="term" value="F:phosphopantetheine binding"/>
    <property type="evidence" value="ECO:0007669"/>
    <property type="project" value="TreeGrafter"/>
</dbReference>
<dbReference type="InterPro" id="IPR000873">
    <property type="entry name" value="AMP-dep_synth/lig_dom"/>
</dbReference>
<dbReference type="InterPro" id="IPR045851">
    <property type="entry name" value="AMP-bd_C_sf"/>
</dbReference>
<dbReference type="PROSITE" id="PS00455">
    <property type="entry name" value="AMP_BINDING"/>
    <property type="match status" value="1"/>
</dbReference>
<dbReference type="InterPro" id="IPR001242">
    <property type="entry name" value="Condensation_dom"/>
</dbReference>
<dbReference type="Pfam" id="PF00550">
    <property type="entry name" value="PP-binding"/>
    <property type="match status" value="2"/>
</dbReference>
<dbReference type="InterPro" id="IPR023213">
    <property type="entry name" value="CAT-like_dom_sf"/>
</dbReference>
<dbReference type="SUPFAM" id="SSF56801">
    <property type="entry name" value="Acetyl-CoA synthetase-like"/>
    <property type="match status" value="2"/>
</dbReference>
<evidence type="ECO:0000313" key="6">
    <source>
        <dbReference type="EMBL" id="KAH8688637.1"/>
    </source>
</evidence>
<dbReference type="FunFam" id="3.30.300.30:FF:000015">
    <property type="entry name" value="Nonribosomal peptide synthase SidD"/>
    <property type="match status" value="2"/>
</dbReference>
<dbReference type="InterPro" id="IPR036736">
    <property type="entry name" value="ACP-like_sf"/>
</dbReference>
<dbReference type="Gene3D" id="3.30.559.30">
    <property type="entry name" value="Nonribosomal peptide synthetase, condensation domain"/>
    <property type="match status" value="2"/>
</dbReference>
<dbReference type="InterPro" id="IPR042099">
    <property type="entry name" value="ANL_N_sf"/>
</dbReference>
<evidence type="ECO:0000256" key="1">
    <source>
        <dbReference type="ARBA" id="ARBA00022450"/>
    </source>
</evidence>
<dbReference type="Proteomes" id="UP001201262">
    <property type="component" value="Unassembled WGS sequence"/>
</dbReference>
<dbReference type="GO" id="GO:0005737">
    <property type="term" value="C:cytoplasm"/>
    <property type="evidence" value="ECO:0007669"/>
    <property type="project" value="TreeGrafter"/>
</dbReference>
<dbReference type="GO" id="GO:0044550">
    <property type="term" value="P:secondary metabolite biosynthetic process"/>
    <property type="evidence" value="ECO:0007669"/>
    <property type="project" value="TreeGrafter"/>
</dbReference>
<feature type="domain" description="Carrier" evidence="5">
    <location>
        <begin position="1619"/>
        <end position="1695"/>
    </location>
</feature>
<proteinExistence type="inferred from homology"/>
<dbReference type="InterPro" id="IPR020845">
    <property type="entry name" value="AMP-binding_CS"/>
</dbReference>
<organism evidence="6 7">
    <name type="scientific">Talaromyces proteolyticus</name>
    <dbReference type="NCBI Taxonomy" id="1131652"/>
    <lineage>
        <taxon>Eukaryota</taxon>
        <taxon>Fungi</taxon>
        <taxon>Dikarya</taxon>
        <taxon>Ascomycota</taxon>
        <taxon>Pezizomycotina</taxon>
        <taxon>Eurotiomycetes</taxon>
        <taxon>Eurotiomycetidae</taxon>
        <taxon>Eurotiales</taxon>
        <taxon>Trichocomaceae</taxon>
        <taxon>Talaromyces</taxon>
        <taxon>Talaromyces sect. Bacilispori</taxon>
    </lineage>
</organism>
<evidence type="ECO:0000256" key="4">
    <source>
        <dbReference type="ARBA" id="ARBA00029454"/>
    </source>
</evidence>
<keyword evidence="7" id="KW-1185">Reference proteome</keyword>
<keyword evidence="1" id="KW-0596">Phosphopantetheine</keyword>
<dbReference type="Pfam" id="PF00668">
    <property type="entry name" value="Condensation"/>
    <property type="match status" value="2"/>
</dbReference>
<keyword evidence="2" id="KW-0597">Phosphoprotein</keyword>
<evidence type="ECO:0000259" key="5">
    <source>
        <dbReference type="PROSITE" id="PS50075"/>
    </source>
</evidence>
<dbReference type="PROSITE" id="PS50075">
    <property type="entry name" value="CARRIER"/>
    <property type="match status" value="2"/>
</dbReference>
<dbReference type="Pfam" id="PF00501">
    <property type="entry name" value="AMP-binding"/>
    <property type="match status" value="3"/>
</dbReference>
<feature type="domain" description="Carrier" evidence="5">
    <location>
        <begin position="556"/>
        <end position="632"/>
    </location>
</feature>
<sequence length="2139" mass="234803">MDLEGITEWPQHTAGTFEIKLPARIHITEESVPSSVASLAFTPSPDNSPIYTPPNPDTSTKIPEFWNVCVHDEAPDAPAVVAWDGSFTYGELDKLSTRLSFLLILLSVKPESFVPISMDKSQWTTVAILGVLKAGAAFTLLDLSHPLPRLRASCEDLEATIILTQIANAVVVERLCEAWYPSPLTAQPLTTSVSPANALLCPKGVVIEHRAYASGAREHLKVFQIDHTSRVLQFSSYAFDVSIMETLSTLMAGGCLCVLKETERTDPALFIEALNKFNVSHAMSTPSFSRTMPWREARYIRTLILGGEAMHPTEAAFYAECGIRLVNAYGTAECSVNATTEPEVKPGANANCFSQHTGAVVWLVNPDDAERLVAPGTEGELLLEGPIVGRGYLNNKKATATAFIDPPTWLQRLRVGQYQHRLYRTGDLAVQDSVTGSLALLGRKEGQVKIRGQRVELAGIEQHIRETLPTAAEVIVGEVAFIQLDMMKTGPASDSPSLFPPPDSASIQRFAAVQTRLQEQLPTYMIPSIFIRVACIPRTTSGKVNHSILRSTAASLSRTDLQAFASSPTHNTLGLPLTGIGMNDTFVQLGGDSILAVRLVGAARQAGLILDIRDVLGTKRLEQQAQDATTKASSVCLSRSPVYAPFTLLGTRNSNECGASSADIEDVYPCTPLQEGMFAISMTHPGMYRHQIVFQVPASTSIIRFRSAWEATVQTCPILRTRIIQTPQGLLQVVIRENLTWQEETSELPILPGSPLMRCSFVDGKLTLTIHHAIWDAWTMELIHNHLELAFQGRSVRTCQPFHSFIGYLQETDDNALDTFWRDELAGLEAAVFPSLPSVQYRPSPTATLRHIVKDMKMTARRHTTATYIHLAWSMLVAQYTDSVEAAYGLTVNCRSAPLDTIAEVAGPTIATVPMIVAVSSDDTVTELLEQIHSRTIRMIPHVQTGLQRIAKASADAARACRFQSHLNIQAATPDRAQRLFPVTFGTPGRGMDLTRFANYALNLLLQLAKDGSTVSVDVAYDPQILSAGQVERMMQQWEHILHKITRQPTAKVGEIDLLSPRDREDLQGWNTIMPPADRRCLPDLLLAQGASQPHQLAVSAWDGDFTYRQLVVLTSALARRLKASFAVGPGLFVSICMEKSRWTIVAIIAVLRTGATCVMLDSKVPRQRMQEIISSVSTRIVVNDPATAPLTEGLTERELCMSVQFTKHLEKDPHKRRVHSHPDMHSNPDDLAFVIFTSGSTGKPKGVAMPHSTLSSSIRYNGSAMKVNASTRALHLSSYAFDVSIYEIFTTLAAGGCICVPSEFERLNELAESIQKYAVNWSFMTPSTAQTIDPAEVPSLTTLVLGGEAVMQEHVDHWYRSLSSAIRSLVNGYGPAEATICAVGPIQKNHWKPGVIGHVVGGVGWITNPSDPAQLMSIGAVGELLLEGPFLAQGYLNQPDVTAATFIDPPSWRLRLPFPRSTRGKIQLYRTGDLVKIHGQRVDLAGVEAQVRLGLPGCADSLKVVAEAIQLPLANDTASTLLVAFIQRVETPVRGGGRLLFPIDADFQHAISRTQTYLQFVLPLYMVPSVFVPLSRIPSTVTGKVDRRALRDAILALSLQDLQQYRSNNDRRTSTSTSVLSVAEQRLQTIWTDLLGVPCGTIGSEDTFIAHGGDSVLAMRMISRVRREGFAFTIADVLNNGTLARLAQKTATSAQEKAPLPLSPGVIKTCQQRVGLPRPASDAQAFFIQRYPWTHWQFNIDGKVDVKRLRKACAHLIAAHSILRTRFVPGEASGTRPLQIVMQRLHTPLHTVSTDHDLESYSRSLSQDEQDVDVTAADPPTRFTLVSNKFEAAHIFADLQALYNGAHTITSTDFERFLDERSLHENNQRARHFWRDYLAGSSPRYILSPNALSLFLSSPASSPQSLPSVISASNSIQYTNLPAGLTLAMVIKASVSLVLARRTGQRDVLVGQIVNGRSLPVAGIDEIVGPCVNCIPFRATIRPNMTVCEYLRHIQDQHNGSMDYEGVELSTIIRDCARHLLDENMNLTTKSKASKDTHFEFGIILQHQNIDMDLGLNLAGARYKSFTSSGSLRPGSEVWICSTPRTSAVEVQVIGSSRILNKEIAKSLVDEISAMTRILLRNTDIDIDIYRVAFCDIE</sequence>
<comment type="caution">
    <text evidence="6">The sequence shown here is derived from an EMBL/GenBank/DDBJ whole genome shotgun (WGS) entry which is preliminary data.</text>
</comment>
<dbReference type="Gene3D" id="1.10.1200.10">
    <property type="entry name" value="ACP-like"/>
    <property type="match status" value="2"/>
</dbReference>
<dbReference type="FunFam" id="3.30.559.30:FF:000003">
    <property type="entry name" value="Nonribosomal peptide synthase SidD"/>
    <property type="match status" value="1"/>
</dbReference>
<dbReference type="GO" id="GO:0016874">
    <property type="term" value="F:ligase activity"/>
    <property type="evidence" value="ECO:0007669"/>
    <property type="project" value="UniProtKB-KW"/>
</dbReference>
<accession>A0AAD4KCY4</accession>
<dbReference type="SUPFAM" id="SSF47336">
    <property type="entry name" value="ACP-like"/>
    <property type="match status" value="2"/>
</dbReference>
<dbReference type="Gene3D" id="3.30.300.30">
    <property type="match status" value="2"/>
</dbReference>
<dbReference type="InterPro" id="IPR006162">
    <property type="entry name" value="Ppantetheine_attach_site"/>
</dbReference>
<dbReference type="InterPro" id="IPR009081">
    <property type="entry name" value="PP-bd_ACP"/>
</dbReference>
<dbReference type="Gene3D" id="3.40.50.12780">
    <property type="entry name" value="N-terminal domain of ligase-like"/>
    <property type="match status" value="2"/>
</dbReference>
<reference evidence="6" key="1">
    <citation type="submission" date="2021-12" db="EMBL/GenBank/DDBJ databases">
        <title>Convergent genome expansion in fungi linked to evolution of root-endophyte symbiosis.</title>
        <authorList>
            <consortium name="DOE Joint Genome Institute"/>
            <person name="Ke Y.-H."/>
            <person name="Bonito G."/>
            <person name="Liao H.-L."/>
            <person name="Looney B."/>
            <person name="Rojas-Flechas A."/>
            <person name="Nash J."/>
            <person name="Hameed K."/>
            <person name="Schadt C."/>
            <person name="Martin F."/>
            <person name="Crous P.W."/>
            <person name="Miettinen O."/>
            <person name="Magnuson J.K."/>
            <person name="Labbe J."/>
            <person name="Jacobson D."/>
            <person name="Doktycz M.J."/>
            <person name="Veneault-Fourrey C."/>
            <person name="Kuo A."/>
            <person name="Mondo S."/>
            <person name="Calhoun S."/>
            <person name="Riley R."/>
            <person name="Ohm R."/>
            <person name="LaButti K."/>
            <person name="Andreopoulos B."/>
            <person name="Pangilinan J."/>
            <person name="Nolan M."/>
            <person name="Tritt A."/>
            <person name="Clum A."/>
            <person name="Lipzen A."/>
            <person name="Daum C."/>
            <person name="Barry K."/>
            <person name="Grigoriev I.V."/>
            <person name="Vilgalys R."/>
        </authorList>
    </citation>
    <scope>NUCLEOTIDE SEQUENCE</scope>
    <source>
        <strain evidence="6">PMI_201</strain>
    </source>
</reference>
<protein>
    <submittedName>
        <fullName evidence="6">Non-ribosomal peptide synthetase</fullName>
    </submittedName>
</protein>
<comment type="similarity">
    <text evidence="4">Belongs to the NRP synthetase family.</text>
</comment>
<name>A0AAD4KCY4_9EURO</name>
<dbReference type="SUPFAM" id="SSF52777">
    <property type="entry name" value="CoA-dependent acyltransferases"/>
    <property type="match status" value="4"/>
</dbReference>
<evidence type="ECO:0000256" key="3">
    <source>
        <dbReference type="ARBA" id="ARBA00022598"/>
    </source>
</evidence>
<dbReference type="PANTHER" id="PTHR45527">
    <property type="entry name" value="NONRIBOSOMAL PEPTIDE SYNTHETASE"/>
    <property type="match status" value="1"/>
</dbReference>
<evidence type="ECO:0000256" key="2">
    <source>
        <dbReference type="ARBA" id="ARBA00022553"/>
    </source>
</evidence>
<dbReference type="PANTHER" id="PTHR45527:SF16">
    <property type="entry name" value="NONRIBOSOMAL PEPTIDE SYNTHASE ATNA-RELATED"/>
    <property type="match status" value="1"/>
</dbReference>
<dbReference type="CDD" id="cd19545">
    <property type="entry name" value="FUM14_C_NRPS-like"/>
    <property type="match status" value="1"/>
</dbReference>
<evidence type="ECO:0000313" key="7">
    <source>
        <dbReference type="Proteomes" id="UP001201262"/>
    </source>
</evidence>
<dbReference type="EMBL" id="JAJTJA010000019">
    <property type="protein sequence ID" value="KAH8688637.1"/>
    <property type="molecule type" value="Genomic_DNA"/>
</dbReference>
<keyword evidence="3" id="KW-0436">Ligase</keyword>
<dbReference type="CDD" id="cd05918">
    <property type="entry name" value="A_NRPS_SidN3_like"/>
    <property type="match status" value="2"/>
</dbReference>
<gene>
    <name evidence="6" type="ORF">BGW36DRAFT_442986</name>
</gene>
<dbReference type="PROSITE" id="PS00012">
    <property type="entry name" value="PHOSPHOPANTETHEINE"/>
    <property type="match status" value="1"/>
</dbReference>
<dbReference type="GeneID" id="70251883"/>
<dbReference type="GO" id="GO:0043041">
    <property type="term" value="P:amino acid activation for nonribosomal peptide biosynthetic process"/>
    <property type="evidence" value="ECO:0007669"/>
    <property type="project" value="TreeGrafter"/>
</dbReference>